<keyword evidence="5 11" id="KW-0479">Metal-binding</keyword>
<organism evidence="13 14">
    <name type="scientific">Mycena albidolilacea</name>
    <dbReference type="NCBI Taxonomy" id="1033008"/>
    <lineage>
        <taxon>Eukaryota</taxon>
        <taxon>Fungi</taxon>
        <taxon>Dikarya</taxon>
        <taxon>Basidiomycota</taxon>
        <taxon>Agaricomycotina</taxon>
        <taxon>Agaricomycetes</taxon>
        <taxon>Agaricomycetidae</taxon>
        <taxon>Agaricales</taxon>
        <taxon>Marasmiineae</taxon>
        <taxon>Mycenaceae</taxon>
        <taxon>Mycena</taxon>
    </lineage>
</organism>
<dbReference type="PRINTS" id="PR00999">
    <property type="entry name" value="FUNGALYSIN"/>
</dbReference>
<feature type="binding site" evidence="11">
    <location>
        <position position="294"/>
    </location>
    <ligand>
        <name>Zn(2+)</name>
        <dbReference type="ChEBI" id="CHEBI:29105"/>
        <note>catalytic</note>
    </ligand>
</feature>
<dbReference type="GO" id="GO:0006508">
    <property type="term" value="P:proteolysis"/>
    <property type="evidence" value="ECO:0007669"/>
    <property type="project" value="UniProtKB-KW"/>
</dbReference>
<dbReference type="EMBL" id="JARIHO010000129">
    <property type="protein sequence ID" value="KAJ7301677.1"/>
    <property type="molecule type" value="Genomic_DNA"/>
</dbReference>
<keyword evidence="3 12" id="KW-0964">Secreted</keyword>
<comment type="cofactor">
    <cofactor evidence="11">
        <name>Zn(2+)</name>
        <dbReference type="ChEBI" id="CHEBI:29105"/>
    </cofactor>
    <text evidence="11">Binds 1 zinc ion per subunit.</text>
</comment>
<feature type="binding site" evidence="11">
    <location>
        <position position="298"/>
    </location>
    <ligand>
        <name>Zn(2+)</name>
        <dbReference type="ChEBI" id="CHEBI:29105"/>
        <note>catalytic</note>
    </ligand>
</feature>
<evidence type="ECO:0000313" key="14">
    <source>
        <dbReference type="Proteomes" id="UP001218218"/>
    </source>
</evidence>
<dbReference type="GO" id="GO:0008270">
    <property type="term" value="F:zinc ion binding"/>
    <property type="evidence" value="ECO:0007669"/>
    <property type="project" value="InterPro"/>
</dbReference>
<dbReference type="CDD" id="cd09596">
    <property type="entry name" value="M36"/>
    <property type="match status" value="1"/>
</dbReference>
<gene>
    <name evidence="13" type="ORF">DFH08DRAFT_927842</name>
</gene>
<protein>
    <recommendedName>
        <fullName evidence="12">Extracellular metalloproteinase</fullName>
        <ecNumber evidence="12">3.4.24.-</ecNumber>
    </recommendedName>
    <alternativeName>
        <fullName evidence="12">Fungalysin</fullName>
    </alternativeName>
</protein>
<dbReference type="PANTHER" id="PTHR33478:SF1">
    <property type="entry name" value="EXTRACELLULAR METALLOPROTEINASE MEP"/>
    <property type="match status" value="1"/>
</dbReference>
<comment type="similarity">
    <text evidence="2 12">Belongs to the peptidase M36 family.</text>
</comment>
<dbReference type="Gene3D" id="1.10.390.10">
    <property type="entry name" value="Neutral Protease Domain 2"/>
    <property type="match status" value="1"/>
</dbReference>
<dbReference type="InterPro" id="IPR050371">
    <property type="entry name" value="Fungal_virulence_M36"/>
</dbReference>
<feature type="binding site" evidence="11">
    <location>
        <position position="323"/>
    </location>
    <ligand>
        <name>Zn(2+)</name>
        <dbReference type="ChEBI" id="CHEBI:29105"/>
        <note>catalytic</note>
    </ligand>
</feature>
<sequence length="488" mass="52797">MKRTITLLRKRGPTPSPQNNITFANAVANVAFKDGKVVSFGNSFSKPSSFASSTATISVDAAISAAEKALDGTHNKIPTTLEYLVQNQNKGTWYEAFIDAHSGKFISSIDLVANAAYQVLPIFKQDLTEGFEFLQDPQNPASSPLGWHNDGTSATNDTSGNNVLAYLDQDLTATTTQSSAGLIFNYTQDPSLSPSEQVNSDAARTNVFYILNTWHDVVYLYGFTESAFNFQQTNVKSGGLGGDRVLASVQNSEGLDNANFGTPPDGQSGQMNMYLWDATDPERDGALENDIVTHEMTHGLTNRMTGGGTGRCLQIIESQGLGEGWSDAMADWMEHVAAPISDFTLGSYVIDDPAGIRSHPYSTNSSVNPYTYASLLEAGEVHDIGEVWANMLHNVHAALVDAHGFSKTARTDPSGSEGNIVFLHLFIDALALQPCQPDFLQARDAIIQADTNRYSGSNKCLLWKVFASRGLGFKAFDYTDDFSVPDGC</sequence>
<keyword evidence="6 12" id="KW-0378">Hydrolase</keyword>
<evidence type="ECO:0000256" key="4">
    <source>
        <dbReference type="ARBA" id="ARBA00022670"/>
    </source>
</evidence>
<keyword evidence="8 12" id="KW-0482">Metalloprotease</keyword>
<comment type="subcellular location">
    <subcellularLocation>
        <location evidence="1 12">Secreted</location>
    </subcellularLocation>
</comment>
<dbReference type="Pfam" id="PF02128">
    <property type="entry name" value="Peptidase_M36"/>
    <property type="match status" value="1"/>
</dbReference>
<evidence type="ECO:0000313" key="13">
    <source>
        <dbReference type="EMBL" id="KAJ7301677.1"/>
    </source>
</evidence>
<proteinExistence type="inferred from homology"/>
<dbReference type="PANTHER" id="PTHR33478">
    <property type="entry name" value="EXTRACELLULAR METALLOPROTEINASE MEP"/>
    <property type="match status" value="1"/>
</dbReference>
<dbReference type="Gene3D" id="3.10.170.10">
    <property type="match status" value="1"/>
</dbReference>
<evidence type="ECO:0000256" key="8">
    <source>
        <dbReference type="ARBA" id="ARBA00023049"/>
    </source>
</evidence>
<comment type="caution">
    <text evidence="13">The sequence shown here is derived from an EMBL/GenBank/DDBJ whole genome shotgun (WGS) entry which is preliminary data.</text>
</comment>
<dbReference type="EC" id="3.4.24.-" evidence="12"/>
<feature type="active site" evidence="10">
    <location>
        <position position="295"/>
    </location>
</feature>
<dbReference type="InterPro" id="IPR001842">
    <property type="entry name" value="Peptidase_M36"/>
</dbReference>
<name>A0AAD7E804_9AGAR</name>
<dbReference type="InterPro" id="IPR027268">
    <property type="entry name" value="Peptidase_M4/M1_CTD_sf"/>
</dbReference>
<evidence type="ECO:0000256" key="1">
    <source>
        <dbReference type="ARBA" id="ARBA00004613"/>
    </source>
</evidence>
<evidence type="ECO:0000256" key="3">
    <source>
        <dbReference type="ARBA" id="ARBA00022525"/>
    </source>
</evidence>
<evidence type="ECO:0000256" key="12">
    <source>
        <dbReference type="RuleBase" id="RU364017"/>
    </source>
</evidence>
<evidence type="ECO:0000256" key="7">
    <source>
        <dbReference type="ARBA" id="ARBA00022833"/>
    </source>
</evidence>
<dbReference type="AlphaFoldDB" id="A0AAD7E804"/>
<evidence type="ECO:0000256" key="6">
    <source>
        <dbReference type="ARBA" id="ARBA00022801"/>
    </source>
</evidence>
<dbReference type="Proteomes" id="UP001218218">
    <property type="component" value="Unassembled WGS sequence"/>
</dbReference>
<evidence type="ECO:0000256" key="11">
    <source>
        <dbReference type="PIRSR" id="PIRSR601842-2"/>
    </source>
</evidence>
<evidence type="ECO:0000256" key="5">
    <source>
        <dbReference type="ARBA" id="ARBA00022723"/>
    </source>
</evidence>
<reference evidence="13" key="1">
    <citation type="submission" date="2023-03" db="EMBL/GenBank/DDBJ databases">
        <title>Massive genome expansion in bonnet fungi (Mycena s.s.) driven by repeated elements and novel gene families across ecological guilds.</title>
        <authorList>
            <consortium name="Lawrence Berkeley National Laboratory"/>
            <person name="Harder C.B."/>
            <person name="Miyauchi S."/>
            <person name="Viragh M."/>
            <person name="Kuo A."/>
            <person name="Thoen E."/>
            <person name="Andreopoulos B."/>
            <person name="Lu D."/>
            <person name="Skrede I."/>
            <person name="Drula E."/>
            <person name="Henrissat B."/>
            <person name="Morin E."/>
            <person name="Kohler A."/>
            <person name="Barry K."/>
            <person name="LaButti K."/>
            <person name="Morin E."/>
            <person name="Salamov A."/>
            <person name="Lipzen A."/>
            <person name="Mereny Z."/>
            <person name="Hegedus B."/>
            <person name="Baldrian P."/>
            <person name="Stursova M."/>
            <person name="Weitz H."/>
            <person name="Taylor A."/>
            <person name="Grigoriev I.V."/>
            <person name="Nagy L.G."/>
            <person name="Martin F."/>
            <person name="Kauserud H."/>
        </authorList>
    </citation>
    <scope>NUCLEOTIDE SEQUENCE</scope>
    <source>
        <strain evidence="13">CBHHK002</strain>
    </source>
</reference>
<evidence type="ECO:0000256" key="2">
    <source>
        <dbReference type="ARBA" id="ARBA00006006"/>
    </source>
</evidence>
<keyword evidence="14" id="KW-1185">Reference proteome</keyword>
<evidence type="ECO:0000256" key="9">
    <source>
        <dbReference type="ARBA" id="ARBA00023145"/>
    </source>
</evidence>
<dbReference type="GO" id="GO:0004222">
    <property type="term" value="F:metalloendopeptidase activity"/>
    <property type="evidence" value="ECO:0007669"/>
    <property type="project" value="InterPro"/>
</dbReference>
<keyword evidence="4 12" id="KW-0645">Protease</keyword>
<evidence type="ECO:0000256" key="10">
    <source>
        <dbReference type="PIRSR" id="PIRSR601842-1"/>
    </source>
</evidence>
<keyword evidence="9 12" id="KW-0865">Zymogen</keyword>
<accession>A0AAD7E804</accession>
<dbReference type="GO" id="GO:0005615">
    <property type="term" value="C:extracellular space"/>
    <property type="evidence" value="ECO:0007669"/>
    <property type="project" value="InterPro"/>
</dbReference>
<dbReference type="SUPFAM" id="SSF55486">
    <property type="entry name" value="Metalloproteases ('zincins'), catalytic domain"/>
    <property type="match status" value="1"/>
</dbReference>
<keyword evidence="7 11" id="KW-0862">Zinc</keyword>